<reference evidence="3 4" key="1">
    <citation type="submission" date="2023-01" db="EMBL/GenBank/DDBJ databases">
        <title>Analysis of 21 Apiospora genomes using comparative genomics revels a genus with tremendous synthesis potential of carbohydrate active enzymes and secondary metabolites.</title>
        <authorList>
            <person name="Sorensen T."/>
        </authorList>
    </citation>
    <scope>NUCLEOTIDE SEQUENCE [LARGE SCALE GENOMIC DNA]</scope>
    <source>
        <strain evidence="3 4">CBS 117206</strain>
    </source>
</reference>
<sequence>MRFNARNLILGLAALGSIPEGLGRVVPRSTSNSLACPLEVSTYDAGLEARVAPVRVGVGGKPSGGKPGGKPGGSTGKPEGSTPGGDGENTPPHILVRAMRPAEPQAVPAGGNGNTKQEQTPAFLEDRGGKLIEKAAHPQKGADMSDRMSKNYKFDIEEAEGVEDSIPLLKLDQYGFDKSTKGWNTVEIRCSSCSESDPVAKISYSRVTKGDKNYVSFVAHERKATNDGNRYKLDKNGANEEDASHNPIPNPDAKTKAVSVAELVFEGANKLKKQQPDLLKPDADKVFLVSENVINTAAQKMIPEALKKFPKGVFRNGAAGEEGKQFKILAGLDNNFSYLSMASKNPDFFKHYKLSSITVIDGGNPAMNMEFDKI</sequence>
<dbReference type="AlphaFoldDB" id="A0AAW0R867"/>
<gene>
    <name evidence="3" type="ORF">PG999_002366</name>
</gene>
<protein>
    <submittedName>
        <fullName evidence="3">Uncharacterized protein</fullName>
    </submittedName>
</protein>
<feature type="region of interest" description="Disordered" evidence="1">
    <location>
        <begin position="56"/>
        <end position="93"/>
    </location>
</feature>
<feature type="signal peptide" evidence="2">
    <location>
        <begin position="1"/>
        <end position="23"/>
    </location>
</feature>
<proteinExistence type="predicted"/>
<feature type="compositionally biased region" description="Basic and acidic residues" evidence="1">
    <location>
        <begin position="226"/>
        <end position="244"/>
    </location>
</feature>
<organism evidence="3 4">
    <name type="scientific">Apiospora kogelbergensis</name>
    <dbReference type="NCBI Taxonomy" id="1337665"/>
    <lineage>
        <taxon>Eukaryota</taxon>
        <taxon>Fungi</taxon>
        <taxon>Dikarya</taxon>
        <taxon>Ascomycota</taxon>
        <taxon>Pezizomycotina</taxon>
        <taxon>Sordariomycetes</taxon>
        <taxon>Xylariomycetidae</taxon>
        <taxon>Amphisphaeriales</taxon>
        <taxon>Apiosporaceae</taxon>
        <taxon>Apiospora</taxon>
    </lineage>
</organism>
<dbReference type="EMBL" id="JAQQWP010000002">
    <property type="protein sequence ID" value="KAK8129986.1"/>
    <property type="molecule type" value="Genomic_DNA"/>
</dbReference>
<feature type="chain" id="PRO_5043384934" evidence="2">
    <location>
        <begin position="24"/>
        <end position="374"/>
    </location>
</feature>
<keyword evidence="4" id="KW-1185">Reference proteome</keyword>
<feature type="region of interest" description="Disordered" evidence="1">
    <location>
        <begin position="226"/>
        <end position="253"/>
    </location>
</feature>
<evidence type="ECO:0000256" key="1">
    <source>
        <dbReference type="SAM" id="MobiDB-lite"/>
    </source>
</evidence>
<name>A0AAW0R867_9PEZI</name>
<keyword evidence="2" id="KW-0732">Signal</keyword>
<evidence type="ECO:0000313" key="3">
    <source>
        <dbReference type="EMBL" id="KAK8129986.1"/>
    </source>
</evidence>
<dbReference type="Proteomes" id="UP001392437">
    <property type="component" value="Unassembled WGS sequence"/>
</dbReference>
<feature type="compositionally biased region" description="Gly residues" evidence="1">
    <location>
        <begin position="57"/>
        <end position="75"/>
    </location>
</feature>
<evidence type="ECO:0000256" key="2">
    <source>
        <dbReference type="SAM" id="SignalP"/>
    </source>
</evidence>
<comment type="caution">
    <text evidence="3">The sequence shown here is derived from an EMBL/GenBank/DDBJ whole genome shotgun (WGS) entry which is preliminary data.</text>
</comment>
<evidence type="ECO:0000313" key="4">
    <source>
        <dbReference type="Proteomes" id="UP001392437"/>
    </source>
</evidence>
<accession>A0AAW0R867</accession>